<name>A0A8S5MII8_9CAUD</name>
<dbReference type="EMBL" id="BK014906">
    <property type="protein sequence ID" value="DAD81707.1"/>
    <property type="molecule type" value="Genomic_DNA"/>
</dbReference>
<organism evidence="1">
    <name type="scientific">Myoviridae sp. ct9Ns12</name>
    <dbReference type="NCBI Taxonomy" id="2826626"/>
    <lineage>
        <taxon>Viruses</taxon>
        <taxon>Duplodnaviria</taxon>
        <taxon>Heunggongvirae</taxon>
        <taxon>Uroviricota</taxon>
        <taxon>Caudoviricetes</taxon>
    </lineage>
</organism>
<accession>A0A8S5MII8</accession>
<sequence>MNEQLDILIKQSEDLPHWMFCRLLAMMQWSVL</sequence>
<evidence type="ECO:0000313" key="1">
    <source>
        <dbReference type="EMBL" id="DAD81707.1"/>
    </source>
</evidence>
<protein>
    <submittedName>
        <fullName evidence="1">Uncharacterized protein</fullName>
    </submittedName>
</protein>
<proteinExistence type="predicted"/>
<reference evidence="1" key="1">
    <citation type="journal article" date="2021" name="Proc. Natl. Acad. Sci. U.S.A.">
        <title>A Catalog of Tens of Thousands of Viruses from Human Metagenomes Reveals Hidden Associations with Chronic Diseases.</title>
        <authorList>
            <person name="Tisza M.J."/>
            <person name="Buck C.B."/>
        </authorList>
    </citation>
    <scope>NUCLEOTIDE SEQUENCE</scope>
    <source>
        <strain evidence="1">Ct9Ns12</strain>
    </source>
</reference>